<name>A0A2K3PN45_TRIPR</name>
<dbReference type="Proteomes" id="UP000236291">
    <property type="component" value="Unassembled WGS sequence"/>
</dbReference>
<sequence length="99" mass="11094">MLTNMEEGSPNKSIAKHMTGRFLSSRHVRNEVPPSGVLSILISKIYLSRSLFSGSRNKFGSSDACWMTVLWVFYPQTEGGEFRGMFTACKCWDFGFANG</sequence>
<accession>A0A2K3PN45</accession>
<organism evidence="1 2">
    <name type="scientific">Trifolium pratense</name>
    <name type="common">Red clover</name>
    <dbReference type="NCBI Taxonomy" id="57577"/>
    <lineage>
        <taxon>Eukaryota</taxon>
        <taxon>Viridiplantae</taxon>
        <taxon>Streptophyta</taxon>
        <taxon>Embryophyta</taxon>
        <taxon>Tracheophyta</taxon>
        <taxon>Spermatophyta</taxon>
        <taxon>Magnoliopsida</taxon>
        <taxon>eudicotyledons</taxon>
        <taxon>Gunneridae</taxon>
        <taxon>Pentapetalae</taxon>
        <taxon>rosids</taxon>
        <taxon>fabids</taxon>
        <taxon>Fabales</taxon>
        <taxon>Fabaceae</taxon>
        <taxon>Papilionoideae</taxon>
        <taxon>50 kb inversion clade</taxon>
        <taxon>NPAAA clade</taxon>
        <taxon>Hologalegina</taxon>
        <taxon>IRL clade</taxon>
        <taxon>Trifolieae</taxon>
        <taxon>Trifolium</taxon>
    </lineage>
</organism>
<comment type="caution">
    <text evidence="1">The sequence shown here is derived from an EMBL/GenBank/DDBJ whole genome shotgun (WGS) entry which is preliminary data.</text>
</comment>
<dbReference type="AlphaFoldDB" id="A0A2K3PN45"/>
<protein>
    <submittedName>
        <fullName evidence="1">Uncharacterized protein</fullName>
    </submittedName>
</protein>
<evidence type="ECO:0000313" key="1">
    <source>
        <dbReference type="EMBL" id="PNY16701.1"/>
    </source>
</evidence>
<reference evidence="1 2" key="1">
    <citation type="journal article" date="2014" name="Am. J. Bot.">
        <title>Genome assembly and annotation for red clover (Trifolium pratense; Fabaceae).</title>
        <authorList>
            <person name="Istvanek J."/>
            <person name="Jaros M."/>
            <person name="Krenek A."/>
            <person name="Repkova J."/>
        </authorList>
    </citation>
    <scope>NUCLEOTIDE SEQUENCE [LARGE SCALE GENOMIC DNA]</scope>
    <source>
        <strain evidence="2">cv. Tatra</strain>
        <tissue evidence="1">Young leaves</tissue>
    </source>
</reference>
<evidence type="ECO:0000313" key="2">
    <source>
        <dbReference type="Proteomes" id="UP000236291"/>
    </source>
</evidence>
<proteinExistence type="predicted"/>
<gene>
    <name evidence="1" type="ORF">L195_g013426</name>
</gene>
<dbReference type="EMBL" id="ASHM01008737">
    <property type="protein sequence ID" value="PNY16701.1"/>
    <property type="molecule type" value="Genomic_DNA"/>
</dbReference>
<reference evidence="1 2" key="2">
    <citation type="journal article" date="2017" name="Front. Plant Sci.">
        <title>Gene Classification and Mining of Molecular Markers Useful in Red Clover (Trifolium pratense) Breeding.</title>
        <authorList>
            <person name="Istvanek J."/>
            <person name="Dluhosova J."/>
            <person name="Dluhos P."/>
            <person name="Patkova L."/>
            <person name="Nedelnik J."/>
            <person name="Repkova J."/>
        </authorList>
    </citation>
    <scope>NUCLEOTIDE SEQUENCE [LARGE SCALE GENOMIC DNA]</scope>
    <source>
        <strain evidence="2">cv. Tatra</strain>
        <tissue evidence="1">Young leaves</tissue>
    </source>
</reference>